<dbReference type="Proteomes" id="UP000595140">
    <property type="component" value="Unassembled WGS sequence"/>
</dbReference>
<protein>
    <submittedName>
        <fullName evidence="1">Uncharacterized protein</fullName>
    </submittedName>
</protein>
<keyword evidence="2" id="KW-1185">Reference proteome</keyword>
<accession>A0A484MBL3</accession>
<gene>
    <name evidence="1" type="ORF">CCAM_LOCUS27733</name>
</gene>
<dbReference type="EMBL" id="OOIL02003033">
    <property type="protein sequence ID" value="VFQ85957.1"/>
    <property type="molecule type" value="Genomic_DNA"/>
</dbReference>
<evidence type="ECO:0000313" key="2">
    <source>
        <dbReference type="Proteomes" id="UP000595140"/>
    </source>
</evidence>
<organism evidence="1 2">
    <name type="scientific">Cuscuta campestris</name>
    <dbReference type="NCBI Taxonomy" id="132261"/>
    <lineage>
        <taxon>Eukaryota</taxon>
        <taxon>Viridiplantae</taxon>
        <taxon>Streptophyta</taxon>
        <taxon>Embryophyta</taxon>
        <taxon>Tracheophyta</taxon>
        <taxon>Spermatophyta</taxon>
        <taxon>Magnoliopsida</taxon>
        <taxon>eudicotyledons</taxon>
        <taxon>Gunneridae</taxon>
        <taxon>Pentapetalae</taxon>
        <taxon>asterids</taxon>
        <taxon>lamiids</taxon>
        <taxon>Solanales</taxon>
        <taxon>Convolvulaceae</taxon>
        <taxon>Cuscuteae</taxon>
        <taxon>Cuscuta</taxon>
        <taxon>Cuscuta subgen. Grammica</taxon>
        <taxon>Cuscuta sect. Cleistogrammica</taxon>
    </lineage>
</organism>
<sequence length="117" mass="13165">MNEAAEILRILHGSVRTTFALYSNLSLHTVVHSFYNAGIKNERGCKDHEEFVRAVAFLCLPMICPKINHPLLSGRTRIAAIWGDLGVTDGSCPTLLANYFTICFIINIQFHNRQISF</sequence>
<evidence type="ECO:0000313" key="1">
    <source>
        <dbReference type="EMBL" id="VFQ85957.1"/>
    </source>
</evidence>
<reference evidence="1 2" key="1">
    <citation type="submission" date="2018-04" db="EMBL/GenBank/DDBJ databases">
        <authorList>
            <person name="Vogel A."/>
        </authorList>
    </citation>
    <scope>NUCLEOTIDE SEQUENCE [LARGE SCALE GENOMIC DNA]</scope>
</reference>
<dbReference type="AlphaFoldDB" id="A0A484MBL3"/>
<proteinExistence type="predicted"/>
<name>A0A484MBL3_9ASTE</name>